<feature type="compositionally biased region" description="Polar residues" evidence="7">
    <location>
        <begin position="293"/>
        <end position="307"/>
    </location>
</feature>
<evidence type="ECO:0000256" key="4">
    <source>
        <dbReference type="ARBA" id="ARBA00022989"/>
    </source>
</evidence>
<evidence type="ECO:0000256" key="2">
    <source>
        <dbReference type="ARBA" id="ARBA00004325"/>
    </source>
</evidence>
<feature type="compositionally biased region" description="Polar residues" evidence="7">
    <location>
        <begin position="62"/>
        <end position="75"/>
    </location>
</feature>
<dbReference type="Gene3D" id="1.10.20.10">
    <property type="entry name" value="Histone, subunit A"/>
    <property type="match status" value="1"/>
</dbReference>
<evidence type="ECO:0000256" key="1">
    <source>
        <dbReference type="ARBA" id="ARBA00004167"/>
    </source>
</evidence>
<comment type="subcellular location">
    <subcellularLocation>
        <location evidence="1">Membrane</location>
        <topology evidence="1">Single-pass membrane protein</topology>
    </subcellularLocation>
    <subcellularLocation>
        <location evidence="2">Mitochondrion membrane</location>
    </subcellularLocation>
</comment>
<dbReference type="GO" id="GO:0046982">
    <property type="term" value="F:protein heterodimerization activity"/>
    <property type="evidence" value="ECO:0007669"/>
    <property type="project" value="InterPro"/>
</dbReference>
<feature type="domain" description="Armadillo repeat-containing" evidence="8">
    <location>
        <begin position="350"/>
        <end position="493"/>
    </location>
</feature>
<protein>
    <submittedName>
        <fullName evidence="9">EOG090X0H1B</fullName>
    </submittedName>
</protein>
<dbReference type="AlphaFoldDB" id="A0A4Y7NL32"/>
<reference evidence="9" key="1">
    <citation type="submission" date="2018-08" db="EMBL/GenBank/DDBJ databases">
        <authorList>
            <person name="Cornetti L."/>
        </authorList>
    </citation>
    <scope>NUCLEOTIDE SEQUENCE</scope>
    <source>
        <strain evidence="9">BE-ASS</strain>
    </source>
</reference>
<dbReference type="InterPro" id="IPR051303">
    <property type="entry name" value="Armcx_regulator"/>
</dbReference>
<dbReference type="PANTHER" id="PTHR15712:SF23">
    <property type="entry name" value="ARMADILLO REPEAT CONTAINING 10"/>
    <property type="match status" value="1"/>
</dbReference>
<feature type="compositionally biased region" description="Low complexity" evidence="7">
    <location>
        <begin position="77"/>
        <end position="97"/>
    </location>
</feature>
<evidence type="ECO:0000256" key="6">
    <source>
        <dbReference type="ARBA" id="ARBA00023136"/>
    </source>
</evidence>
<keyword evidence="3" id="KW-0812">Transmembrane</keyword>
<sequence>MAHKGFLLPTVQITSNKNAKTLSPAHLKQCIEAESRFDFLKDLVCSIPDVQTEGDEGGVVSVPSTPTIHQQQPSMFRSLSEASSSTSGGRSKVTGTGRPRGRPRKNLATQVSVAPNKQRAWADRKSDSEDTDSGDSDEEEEDENNSTDTDSLPKQSSLSKNGKDLATATANPASLQFNAVQPNFYQEIGGQNSSSFQIQINLPPQTAPSDDGEAHRVILRPKSVQERIKDLNMQARQFANAVTAIQTGGSSRANGVSGRSLQVTPWGSPRLLSPVDVRHIVPQYSEGCKDQQRFSPGTSPSRWPWSRTGSWKSSKVNFDVTQDDKLKGCEQLWLEEKDKIIQQLPVLLESSQSVNQEHFRESGLISVLPKLILSSNRLVKQKACILTANTAINEKNNHDMRSVTAGLTRVVQATSLNDPGLLSSALTALINISVLPTWHEEMKPILHEVYSLLDEGHWNSDGVSFQSLRLLINLSCNEAMVPSLLAAQVIKKLRFKMSLKDIYCSNKTDLYA</sequence>
<feature type="region of interest" description="Disordered" evidence="7">
    <location>
        <begin position="288"/>
        <end position="307"/>
    </location>
</feature>
<feature type="compositionally biased region" description="Acidic residues" evidence="7">
    <location>
        <begin position="129"/>
        <end position="145"/>
    </location>
</feature>
<dbReference type="PANTHER" id="PTHR15712">
    <property type="entry name" value="ARMADILLO REPEAT CONTAINING PROTEIN"/>
    <property type="match status" value="1"/>
</dbReference>
<keyword evidence="4" id="KW-1133">Transmembrane helix</keyword>
<keyword evidence="5" id="KW-0496">Mitochondrion</keyword>
<accession>A0A4Y7NL32</accession>
<evidence type="ECO:0000313" key="9">
    <source>
        <dbReference type="EMBL" id="SVE93969.1"/>
    </source>
</evidence>
<dbReference type="Pfam" id="PF04826">
    <property type="entry name" value="Arm_2"/>
    <property type="match status" value="1"/>
</dbReference>
<dbReference type="SUPFAM" id="SSF48371">
    <property type="entry name" value="ARM repeat"/>
    <property type="match status" value="1"/>
</dbReference>
<gene>
    <name evidence="9" type="primary">EOG090X0H1B</name>
</gene>
<keyword evidence="6" id="KW-0472">Membrane</keyword>
<organism evidence="9">
    <name type="scientific">Scapholeberis mucronata</name>
    <dbReference type="NCBI Taxonomy" id="202097"/>
    <lineage>
        <taxon>Eukaryota</taxon>
        <taxon>Metazoa</taxon>
        <taxon>Ecdysozoa</taxon>
        <taxon>Arthropoda</taxon>
        <taxon>Crustacea</taxon>
        <taxon>Branchiopoda</taxon>
        <taxon>Diplostraca</taxon>
        <taxon>Cladocera</taxon>
        <taxon>Anomopoda</taxon>
        <taxon>Daphniidae</taxon>
        <taxon>Scapholeberis</taxon>
    </lineage>
</organism>
<dbReference type="InterPro" id="IPR009072">
    <property type="entry name" value="Histone-fold"/>
</dbReference>
<evidence type="ECO:0000256" key="7">
    <source>
        <dbReference type="SAM" id="MobiDB-lite"/>
    </source>
</evidence>
<feature type="region of interest" description="Disordered" evidence="7">
    <location>
        <begin position="53"/>
        <end position="162"/>
    </location>
</feature>
<dbReference type="EMBL" id="LR024350">
    <property type="protein sequence ID" value="SVE93969.1"/>
    <property type="molecule type" value="mRNA"/>
</dbReference>
<name>A0A4Y7NL32_9CRUS</name>
<proteinExistence type="evidence at transcript level"/>
<dbReference type="Gene3D" id="1.25.10.10">
    <property type="entry name" value="Leucine-rich Repeat Variant"/>
    <property type="match status" value="1"/>
</dbReference>
<dbReference type="InterPro" id="IPR006911">
    <property type="entry name" value="ARM-rpt_dom"/>
</dbReference>
<evidence type="ECO:0000259" key="8">
    <source>
        <dbReference type="Pfam" id="PF04826"/>
    </source>
</evidence>
<evidence type="ECO:0000256" key="5">
    <source>
        <dbReference type="ARBA" id="ARBA00023128"/>
    </source>
</evidence>
<dbReference type="GO" id="GO:0031966">
    <property type="term" value="C:mitochondrial membrane"/>
    <property type="evidence" value="ECO:0007669"/>
    <property type="project" value="UniProtKB-SubCell"/>
</dbReference>
<evidence type="ECO:0000256" key="3">
    <source>
        <dbReference type="ARBA" id="ARBA00022692"/>
    </source>
</evidence>
<dbReference type="InterPro" id="IPR016024">
    <property type="entry name" value="ARM-type_fold"/>
</dbReference>
<dbReference type="InterPro" id="IPR011989">
    <property type="entry name" value="ARM-like"/>
</dbReference>